<evidence type="ECO:0000313" key="3">
    <source>
        <dbReference type="Proteomes" id="UP000604046"/>
    </source>
</evidence>
<reference evidence="2" key="1">
    <citation type="submission" date="2021-02" db="EMBL/GenBank/DDBJ databases">
        <authorList>
            <person name="Dougan E. K."/>
            <person name="Rhodes N."/>
            <person name="Thang M."/>
            <person name="Chan C."/>
        </authorList>
    </citation>
    <scope>NUCLEOTIDE SEQUENCE</scope>
</reference>
<organism evidence="2 3">
    <name type="scientific">Symbiodinium natans</name>
    <dbReference type="NCBI Taxonomy" id="878477"/>
    <lineage>
        <taxon>Eukaryota</taxon>
        <taxon>Sar</taxon>
        <taxon>Alveolata</taxon>
        <taxon>Dinophyceae</taxon>
        <taxon>Suessiales</taxon>
        <taxon>Symbiodiniaceae</taxon>
        <taxon>Symbiodinium</taxon>
    </lineage>
</organism>
<keyword evidence="3" id="KW-1185">Reference proteome</keyword>
<evidence type="ECO:0000256" key="1">
    <source>
        <dbReference type="SAM" id="MobiDB-lite"/>
    </source>
</evidence>
<protein>
    <submittedName>
        <fullName evidence="2">Uncharacterized protein</fullName>
    </submittedName>
</protein>
<dbReference type="Proteomes" id="UP000604046">
    <property type="component" value="Unassembled WGS sequence"/>
</dbReference>
<feature type="compositionally biased region" description="Low complexity" evidence="1">
    <location>
        <begin position="182"/>
        <end position="197"/>
    </location>
</feature>
<dbReference type="AlphaFoldDB" id="A0A812LRC2"/>
<dbReference type="EMBL" id="CAJNDS010001057">
    <property type="protein sequence ID" value="CAE7245770.1"/>
    <property type="molecule type" value="Genomic_DNA"/>
</dbReference>
<feature type="region of interest" description="Disordered" evidence="1">
    <location>
        <begin position="162"/>
        <end position="227"/>
    </location>
</feature>
<comment type="caution">
    <text evidence="2">The sequence shown here is derived from an EMBL/GenBank/DDBJ whole genome shotgun (WGS) entry which is preliminary data.</text>
</comment>
<evidence type="ECO:0000313" key="2">
    <source>
        <dbReference type="EMBL" id="CAE7245770.1"/>
    </source>
</evidence>
<gene>
    <name evidence="2" type="ORF">SNAT2548_LOCUS11625</name>
</gene>
<accession>A0A812LRC2</accession>
<proteinExistence type="predicted"/>
<sequence length="227" mass="24663">MLVGIPWPSKRVLMCPGGALRNSGLQVPPGPRGAWPFLPHTAGIVIGEDYTHEPRPQRHVALFPPERHRPESAQPCPAVSLQLGGDRLQGSRKKQKAQTFCVAGKSVTKALELGEGCGWRSRRDAGPEVWRGDRPSHERGIVVLSSPVGHTDFVHAWTAHRLLEEQEGPPKRAGSNARRRTAASPGSASSTSSPSSASRHRQTASPWPRSRIAGREVRRKSAGCGQW</sequence>
<name>A0A812LRC2_9DINO</name>